<keyword evidence="6" id="KW-1185">Reference proteome</keyword>
<evidence type="ECO:0000259" key="4">
    <source>
        <dbReference type="Pfam" id="PF11887"/>
    </source>
</evidence>
<feature type="transmembrane region" description="Helical" evidence="2">
    <location>
        <begin position="15"/>
        <end position="35"/>
    </location>
</feature>
<feature type="region of interest" description="Disordered" evidence="1">
    <location>
        <begin position="399"/>
        <end position="456"/>
    </location>
</feature>
<gene>
    <name evidence="5" type="ORF">KV203_18385</name>
</gene>
<dbReference type="PANTHER" id="PTHR33371:SF19">
    <property type="entry name" value="MCE-FAMILY PROTEIN MCE4A"/>
    <property type="match status" value="1"/>
</dbReference>
<feature type="compositionally biased region" description="Low complexity" evidence="1">
    <location>
        <begin position="399"/>
        <end position="418"/>
    </location>
</feature>
<accession>A0ABX8S7B5</accession>
<dbReference type="Proteomes" id="UP000887023">
    <property type="component" value="Chromosome"/>
</dbReference>
<dbReference type="RefSeq" id="WP_066469323.1">
    <property type="nucleotide sequence ID" value="NZ_CBCRUZ010000005.1"/>
</dbReference>
<dbReference type="EMBL" id="CP079105">
    <property type="protein sequence ID" value="QXQ13733.1"/>
    <property type="molecule type" value="Genomic_DNA"/>
</dbReference>
<name>A0ABX8S7B5_9ACTN</name>
<evidence type="ECO:0000313" key="5">
    <source>
        <dbReference type="EMBL" id="QXQ13733.1"/>
    </source>
</evidence>
<proteinExistence type="predicted"/>
<feature type="domain" description="Mammalian cell entry C-terminal" evidence="4">
    <location>
        <begin position="130"/>
        <end position="343"/>
    </location>
</feature>
<keyword evidence="2" id="KW-0812">Transmembrane</keyword>
<sequence length="505" mass="52155">MIIDPSGRGPTLRQLMLAGVAVILVVGLITTLLMARYLGVFKKTVDVTAQLTTTGDGLPANADVKFRGIFVGSVDKVEVAAKGELQEVAIKLKPEFADGIPNTVTARVIPSNVFAVTAVEFLDNGPAPGLENGDTIQEDKSRSTIALQDTLTTLQRILDKLDPMKIARVVGTLADALDGSGRAPGSTIERLDKWLTAVDNSIPDLSQDLSNFSTAARGLNESQPQLLDSLGSLSVTARTIAEKRGEFVNLLTGAGGTFDSVNQLFAQNPDSGKNIVTGLNATFGALTTEQSAIPGTVAALNDSMRRLDTVFHYGPSQQMVWSLDATFTPFRPYSRDDCPRYGDLAAPSCATAPAVGDPGTLPPELQPRRAEAAASIPALPGLPQLPNVQLPNLQLPGGLALPGAPAAPSQQPAAAPASPTAPAPALPTIPADPFAGTPLSGLIPGQPVQGAQPAAVRPASYTGDAAVSAFAGGRPSATQLLLLGPLFAGAKLRQVPAATVEGGER</sequence>
<dbReference type="Pfam" id="PF11887">
    <property type="entry name" value="Mce4_CUP1"/>
    <property type="match status" value="1"/>
</dbReference>
<evidence type="ECO:0000313" key="6">
    <source>
        <dbReference type="Proteomes" id="UP000887023"/>
    </source>
</evidence>
<keyword evidence="2" id="KW-1133">Transmembrane helix</keyword>
<dbReference type="PANTHER" id="PTHR33371">
    <property type="entry name" value="INTERMEMBRANE PHOSPHOLIPID TRANSPORT SYSTEM BINDING PROTEIN MLAD-RELATED"/>
    <property type="match status" value="1"/>
</dbReference>
<dbReference type="InterPro" id="IPR052336">
    <property type="entry name" value="MlaD_Phospholipid_Transporter"/>
</dbReference>
<dbReference type="InterPro" id="IPR003399">
    <property type="entry name" value="Mce/MlaD"/>
</dbReference>
<organism evidence="5 6">
    <name type="scientific">Skermania pinensis</name>
    <dbReference type="NCBI Taxonomy" id="39122"/>
    <lineage>
        <taxon>Bacteria</taxon>
        <taxon>Bacillati</taxon>
        <taxon>Actinomycetota</taxon>
        <taxon>Actinomycetes</taxon>
        <taxon>Mycobacteriales</taxon>
        <taxon>Gordoniaceae</taxon>
        <taxon>Skermania</taxon>
    </lineage>
</organism>
<dbReference type="Pfam" id="PF02470">
    <property type="entry name" value="MlaD"/>
    <property type="match status" value="1"/>
</dbReference>
<feature type="domain" description="Mce/MlaD" evidence="3">
    <location>
        <begin position="44"/>
        <end position="120"/>
    </location>
</feature>
<reference evidence="5" key="1">
    <citation type="submission" date="2021-07" db="EMBL/GenBank/DDBJ databases">
        <title>Candidatus Kaistella beijingensis sp. nov. isolated from a municipal wastewater treatment plant is involved in sludge foaming.</title>
        <authorList>
            <person name="Song Y."/>
            <person name="Liu S.-J."/>
        </authorList>
    </citation>
    <scope>NUCLEOTIDE SEQUENCE</scope>
    <source>
        <strain evidence="5">DSM 43998</strain>
    </source>
</reference>
<evidence type="ECO:0000256" key="2">
    <source>
        <dbReference type="SAM" id="Phobius"/>
    </source>
</evidence>
<keyword evidence="2" id="KW-0472">Membrane</keyword>
<protein>
    <submittedName>
        <fullName evidence="5">MCE family protein</fullName>
    </submittedName>
</protein>
<evidence type="ECO:0000256" key="1">
    <source>
        <dbReference type="SAM" id="MobiDB-lite"/>
    </source>
</evidence>
<evidence type="ECO:0000259" key="3">
    <source>
        <dbReference type="Pfam" id="PF02470"/>
    </source>
</evidence>
<dbReference type="InterPro" id="IPR024516">
    <property type="entry name" value="Mce_C"/>
</dbReference>